<dbReference type="RefSeq" id="WP_348950169.1">
    <property type="nucleotide sequence ID" value="NZ_JBDZYD010000004.1"/>
</dbReference>
<comment type="caution">
    <text evidence="2">The sequence shown here is derived from an EMBL/GenBank/DDBJ whole genome shotgun (WGS) entry which is preliminary data.</text>
</comment>
<dbReference type="InterPro" id="IPR024983">
    <property type="entry name" value="CHAT_dom"/>
</dbReference>
<accession>A0ABV0LBX6</accession>
<sequence length="1561" mass="167070">MAGTENLAVLRTAGLMFWYRHRATSHPGEATGSRRAALSLLQPVFDADPGALPAEVAGFLASPAGEFAWLAGRAAELKRRYESGDRQALDEAIDAGLSALGYVIEDDLELPRLWFDLGAALMRRYFARGDDTSDAQVAAEVFRRAESASRDEDERLSATAYRAAIHLELYTATGNLDDLAHAVETFSLVHAAGAATAADRAEFGQALVQWFEAGGELSDVDTAVALLTEVQDSAELDDGRRDEVLRWRTAAYAARFAETGDPADLAETMRLIHHGSRYDEAVDPPPHDVLRFVAIGILDRLPAAPPSTSGPDRVAIFLRAALRAAPGHDESLAELLGAVLLQRYADTGHPAQLERARRLLRDDAPAALSEDWAQPLLREALVRTSQPGTDLATYEWSARIARFLCAVMPADWSYRELANVSLADDLRKVYQAYGRREDLDEAIEASRHWSRDSDPEAAGVSQLAVLLSLRAKHTGRADLDEAASLLAAAPDTGVVRSALAGVLLQRWQLDKEPDDAREALALLRRVVAETPEDDRNRLARLTNLATALEADYEVSGDGARLDEAIELYRKAVAATPANTPSHGIREHGLALALKRRGHDRDDEAATAEAVTLLRRIADDGAPALRAEAFDSLIDALAVAQDRTGDPELLTELVDRLRERIADPADEETQRKRWSVLGSALSRRYRRLGDPADLDAAVDALRAAATPGDPEVLDELGVALRVRCERTGLAADADAAVEAHRAALEATEAASPDRPGRLAALGLTLCSRFEVTHVRQDVDDALGLLRQAVAAHPDEGTLSDLGVVLMRRFGVTDDQAELDEAIALQRRAVAAAGTGHPDLSRRLVNLAGPLRLRYERFGRLADLDEAIAAERVVAADESYPAGERPEVLADLGISLWVRAQRTGSGADLDEAEAALRDGLGALPEGHVLRPKVLSGLAAAFLVRARESAPPDLALLGEAIELAETAVRTGSPAHYQYQDWQGRLAAALATRYQLTGDPQDGARAIGILRTLLDGAEIGADRSHWLVNLGHCLAETADEDEESYTAASAAYREVATSETTPADLRCDAARWWGRLAGRRADWATAVAAYATAIELLPLAVARGLHRSDQEFKLRRFAGLGPDAAACAIRAGDPGRALELLEQGRGVLLAQAFETRDEIGDLQRREPELARRFVDLRTQLDAQPGGLGSDRLHRLAEECNAVVAEIRALPGHERFLRPPGTGDVLRAVPDGAAAVVLNASRFGFDALIVRGGRLALVPLSDVDDGILAGRAAELGAAIRSFHDPTTGYGARVSIVDSVVEFLGWLWDTVAEPVLREAGPGAPPLRLWWVPTGPFVQLPLHAAGRHDEPGQSVLDRAVSSYALTLRSLVRGEGPGVPPGEENALVVTATAVPGHPRLTAGEAEAAVAAAHLRGARVVPEATPAAVSAALGTATHVHFACHATADLDDPSSSHLVLHEGTLSITDIAARHSSSAYFAYLSACDTFRTSADLADEAIHLSSAFQLAGFRHVIAALWPISDATAAEIAGRVYEGLAAGPAVALHEAVRALREDDPGDVVNWVAPIHSGA</sequence>
<organism evidence="2 3">
    <name type="scientific">Amycolatopsis melonis</name>
    <dbReference type="NCBI Taxonomy" id="3156488"/>
    <lineage>
        <taxon>Bacteria</taxon>
        <taxon>Bacillati</taxon>
        <taxon>Actinomycetota</taxon>
        <taxon>Actinomycetes</taxon>
        <taxon>Pseudonocardiales</taxon>
        <taxon>Pseudonocardiaceae</taxon>
        <taxon>Amycolatopsis</taxon>
    </lineage>
</organism>
<dbReference type="Proteomes" id="UP001440984">
    <property type="component" value="Unassembled WGS sequence"/>
</dbReference>
<proteinExistence type="predicted"/>
<gene>
    <name evidence="2" type="ORF">ABJI51_12075</name>
</gene>
<dbReference type="InterPro" id="IPR011990">
    <property type="entry name" value="TPR-like_helical_dom_sf"/>
</dbReference>
<feature type="domain" description="CHAT" evidence="1">
    <location>
        <begin position="1296"/>
        <end position="1560"/>
    </location>
</feature>
<evidence type="ECO:0000259" key="1">
    <source>
        <dbReference type="Pfam" id="PF12770"/>
    </source>
</evidence>
<evidence type="ECO:0000313" key="2">
    <source>
        <dbReference type="EMBL" id="MEQ0559814.1"/>
    </source>
</evidence>
<dbReference type="Gene3D" id="1.25.40.10">
    <property type="entry name" value="Tetratricopeptide repeat domain"/>
    <property type="match status" value="2"/>
</dbReference>
<keyword evidence="3" id="KW-1185">Reference proteome</keyword>
<name>A0ABV0LBX6_9PSEU</name>
<dbReference type="EMBL" id="JBDZYD010000004">
    <property type="protein sequence ID" value="MEQ0559814.1"/>
    <property type="molecule type" value="Genomic_DNA"/>
</dbReference>
<dbReference type="Pfam" id="PF12770">
    <property type="entry name" value="CHAT"/>
    <property type="match status" value="1"/>
</dbReference>
<reference evidence="2 3" key="1">
    <citation type="submission" date="2024-05" db="EMBL/GenBank/DDBJ databases">
        <authorList>
            <person name="Zhao H."/>
            <person name="Xu Y."/>
            <person name="Lin S."/>
            <person name="Spain J.C."/>
            <person name="Zhou N.-Y."/>
        </authorList>
    </citation>
    <scope>NUCLEOTIDE SEQUENCE [LARGE SCALE GENOMIC DNA]</scope>
    <source>
        <strain evidence="2 3">NEAU-NG30</strain>
    </source>
</reference>
<evidence type="ECO:0000313" key="3">
    <source>
        <dbReference type="Proteomes" id="UP001440984"/>
    </source>
</evidence>
<protein>
    <submittedName>
        <fullName evidence="2">CHAT domain-containing protein</fullName>
    </submittedName>
</protein>